<keyword evidence="1" id="KW-0067">ATP-binding</keyword>
<name>A0AAW1R4I1_9CHLO</name>
<evidence type="ECO:0000313" key="4">
    <source>
        <dbReference type="Proteomes" id="UP001489004"/>
    </source>
</evidence>
<dbReference type="PROSITE" id="PS50011">
    <property type="entry name" value="PROTEIN_KINASE_DOM"/>
    <property type="match status" value="1"/>
</dbReference>
<keyword evidence="4" id="KW-1185">Reference proteome</keyword>
<proteinExistence type="predicted"/>
<feature type="binding site" evidence="1">
    <location>
        <position position="82"/>
    </location>
    <ligand>
        <name>ATP</name>
        <dbReference type="ChEBI" id="CHEBI:30616"/>
    </ligand>
</feature>
<dbReference type="SUPFAM" id="SSF56112">
    <property type="entry name" value="Protein kinase-like (PK-like)"/>
    <property type="match status" value="1"/>
</dbReference>
<feature type="domain" description="Protein kinase" evidence="2">
    <location>
        <begin position="48"/>
        <end position="405"/>
    </location>
</feature>
<dbReference type="Gene3D" id="1.10.510.10">
    <property type="entry name" value="Transferase(Phosphotransferase) domain 1"/>
    <property type="match status" value="1"/>
</dbReference>
<dbReference type="Proteomes" id="UP001489004">
    <property type="component" value="Unassembled WGS sequence"/>
</dbReference>
<dbReference type="InterPro" id="IPR017441">
    <property type="entry name" value="Protein_kinase_ATP_BS"/>
</dbReference>
<dbReference type="GO" id="GO:0004674">
    <property type="term" value="F:protein serine/threonine kinase activity"/>
    <property type="evidence" value="ECO:0007669"/>
    <property type="project" value="TreeGrafter"/>
</dbReference>
<dbReference type="GO" id="GO:0005524">
    <property type="term" value="F:ATP binding"/>
    <property type="evidence" value="ECO:0007669"/>
    <property type="project" value="UniProtKB-UniRule"/>
</dbReference>
<sequence length="448" mass="49324">MSMRRACTEPIVSAIQSGAPCQDATLTQQPAVQLAASGLPSDDLESRVRFIRKIGEGAFAEAHRCTLASPDPSGNTTVVAVKRLKPAAAASPADLELFSREIAVLRRLNHRNIVRYVGQRGSLGHECWLVQEYIPGLTFRRLLLKQMVNPSKPLYSNVDALRWCLQLADAVNYLHSSRPTIIHRDLNPNNMVLTALKPSQADVKLIDFGLHTVLHSTQHRAAGHMLAGDAHLPPASDCMGTNVRRSLCSGSFSADAVASSYVGMPSVSPFSSNTGTDPCTADAQDTTYYNRGARMHALTGETGAFMYMAPEVMLGQEYNQQIDIFSLGCIMYELFLRDLRMVHVCRHIADTQMLKNYATEVANNARPILPERWPKQLRDLIAACWAQDPTDRPSSAELLKRLQSLQDESVAEVMDAAVPKFKGIWGVFRRATSVPDGVALPFPRKQSL</sequence>
<keyword evidence="1" id="KW-0547">Nucleotide-binding</keyword>
<evidence type="ECO:0000259" key="2">
    <source>
        <dbReference type="PROSITE" id="PS50011"/>
    </source>
</evidence>
<gene>
    <name evidence="3" type="ORF">WJX72_000073</name>
</gene>
<dbReference type="PANTHER" id="PTHR44329:SF289">
    <property type="entry name" value="SERINE_THREONINE-PROTEIN KINASE VIK"/>
    <property type="match status" value="1"/>
</dbReference>
<dbReference type="PROSITE" id="PS00107">
    <property type="entry name" value="PROTEIN_KINASE_ATP"/>
    <property type="match status" value="1"/>
</dbReference>
<dbReference type="InterPro" id="IPR000719">
    <property type="entry name" value="Prot_kinase_dom"/>
</dbReference>
<reference evidence="3 4" key="1">
    <citation type="journal article" date="2024" name="Nat. Commun.">
        <title>Phylogenomics reveals the evolutionary origins of lichenization in chlorophyte algae.</title>
        <authorList>
            <person name="Puginier C."/>
            <person name="Libourel C."/>
            <person name="Otte J."/>
            <person name="Skaloud P."/>
            <person name="Haon M."/>
            <person name="Grisel S."/>
            <person name="Petersen M."/>
            <person name="Berrin J.G."/>
            <person name="Delaux P.M."/>
            <person name="Dal Grande F."/>
            <person name="Keller J."/>
        </authorList>
    </citation>
    <scope>NUCLEOTIDE SEQUENCE [LARGE SCALE GENOMIC DNA]</scope>
    <source>
        <strain evidence="3 4">SAG 2043</strain>
    </source>
</reference>
<dbReference type="EMBL" id="JALJOR010000001">
    <property type="protein sequence ID" value="KAK9828455.1"/>
    <property type="molecule type" value="Genomic_DNA"/>
</dbReference>
<comment type="caution">
    <text evidence="3">The sequence shown here is derived from an EMBL/GenBank/DDBJ whole genome shotgun (WGS) entry which is preliminary data.</text>
</comment>
<dbReference type="Pfam" id="PF00069">
    <property type="entry name" value="Pkinase"/>
    <property type="match status" value="2"/>
</dbReference>
<dbReference type="AlphaFoldDB" id="A0AAW1R4I1"/>
<accession>A0AAW1R4I1</accession>
<dbReference type="InterPro" id="IPR011009">
    <property type="entry name" value="Kinase-like_dom_sf"/>
</dbReference>
<dbReference type="Gene3D" id="3.30.200.20">
    <property type="entry name" value="Phosphorylase Kinase, domain 1"/>
    <property type="match status" value="1"/>
</dbReference>
<organism evidence="3 4">
    <name type="scientific">[Myrmecia] bisecta</name>
    <dbReference type="NCBI Taxonomy" id="41462"/>
    <lineage>
        <taxon>Eukaryota</taxon>
        <taxon>Viridiplantae</taxon>
        <taxon>Chlorophyta</taxon>
        <taxon>core chlorophytes</taxon>
        <taxon>Trebouxiophyceae</taxon>
        <taxon>Trebouxiales</taxon>
        <taxon>Trebouxiaceae</taxon>
        <taxon>Myrmecia</taxon>
    </lineage>
</organism>
<evidence type="ECO:0000313" key="3">
    <source>
        <dbReference type="EMBL" id="KAK9828455.1"/>
    </source>
</evidence>
<evidence type="ECO:0000256" key="1">
    <source>
        <dbReference type="PROSITE-ProRule" id="PRU10141"/>
    </source>
</evidence>
<protein>
    <recommendedName>
        <fullName evidence="2">Protein kinase domain-containing protein</fullName>
    </recommendedName>
</protein>
<dbReference type="InterPro" id="IPR051681">
    <property type="entry name" value="Ser/Thr_Kinases-Pseudokinases"/>
</dbReference>
<dbReference type="PANTHER" id="PTHR44329">
    <property type="entry name" value="SERINE/THREONINE-PROTEIN KINASE TNNI3K-RELATED"/>
    <property type="match status" value="1"/>
</dbReference>